<dbReference type="AlphaFoldDB" id="A0A831PH37"/>
<dbReference type="InterPro" id="IPR003439">
    <property type="entry name" value="ABC_transporter-like_ATP-bd"/>
</dbReference>
<dbReference type="GO" id="GO:0016020">
    <property type="term" value="C:membrane"/>
    <property type="evidence" value="ECO:0007669"/>
    <property type="project" value="InterPro"/>
</dbReference>
<dbReference type="PANTHER" id="PTHR43869">
    <property type="entry name" value="GLYCINE BETAINE/PROLINE BETAINE TRANSPORT SYSTEM ATP-BINDING PROTEIN PROV"/>
    <property type="match status" value="1"/>
</dbReference>
<dbReference type="GO" id="GO:0016887">
    <property type="term" value="F:ATP hydrolysis activity"/>
    <property type="evidence" value="ECO:0007669"/>
    <property type="project" value="InterPro"/>
</dbReference>
<dbReference type="CDD" id="cd03294">
    <property type="entry name" value="ABC_Pro_Gly_Betaine"/>
    <property type="match status" value="1"/>
</dbReference>
<dbReference type="SUPFAM" id="SSF54631">
    <property type="entry name" value="CBS-domain pair"/>
    <property type="match status" value="1"/>
</dbReference>
<protein>
    <submittedName>
        <fullName evidence="9">Glycine betaine/L-proline ABC transporter ATP-binding protein</fullName>
    </submittedName>
</protein>
<dbReference type="GO" id="GO:0006865">
    <property type="term" value="P:amino acid transport"/>
    <property type="evidence" value="ECO:0007669"/>
    <property type="project" value="UniProtKB-KW"/>
</dbReference>
<evidence type="ECO:0000256" key="2">
    <source>
        <dbReference type="ARBA" id="ARBA00022448"/>
    </source>
</evidence>
<dbReference type="Proteomes" id="UP000886162">
    <property type="component" value="Unassembled WGS sequence"/>
</dbReference>
<dbReference type="PROSITE" id="PS51371">
    <property type="entry name" value="CBS"/>
    <property type="match status" value="1"/>
</dbReference>
<dbReference type="Pfam" id="PF00005">
    <property type="entry name" value="ABC_tran"/>
    <property type="match status" value="1"/>
</dbReference>
<dbReference type="GO" id="GO:0031460">
    <property type="term" value="P:glycine betaine transport"/>
    <property type="evidence" value="ECO:0007669"/>
    <property type="project" value="InterPro"/>
</dbReference>
<name>A0A831PH37_9BACT</name>
<dbReference type="InterPro" id="IPR046342">
    <property type="entry name" value="CBS_dom_sf"/>
</dbReference>
<organism evidence="9">
    <name type="scientific">Geoalkalibacter subterraneus</name>
    <dbReference type="NCBI Taxonomy" id="483547"/>
    <lineage>
        <taxon>Bacteria</taxon>
        <taxon>Pseudomonadati</taxon>
        <taxon>Thermodesulfobacteriota</taxon>
        <taxon>Desulfuromonadia</taxon>
        <taxon>Desulfuromonadales</taxon>
        <taxon>Geoalkalibacteraceae</taxon>
        <taxon>Geoalkalibacter</taxon>
    </lineage>
</organism>
<dbReference type="SMART" id="SM00382">
    <property type="entry name" value="AAA"/>
    <property type="match status" value="1"/>
</dbReference>
<dbReference type="Pfam" id="PF00571">
    <property type="entry name" value="CBS"/>
    <property type="match status" value="1"/>
</dbReference>
<dbReference type="PANTHER" id="PTHR43869:SF1">
    <property type="entry name" value="GLYCINE BETAINE_PROLINE BETAINE TRANSPORT SYSTEM ATP-BINDING PROTEIN PROV"/>
    <property type="match status" value="1"/>
</dbReference>
<evidence type="ECO:0000256" key="3">
    <source>
        <dbReference type="ARBA" id="ARBA00022741"/>
    </source>
</evidence>
<dbReference type="InterPro" id="IPR017871">
    <property type="entry name" value="ABC_transporter-like_CS"/>
</dbReference>
<keyword evidence="2" id="KW-0813">Transport</keyword>
<dbReference type="InterPro" id="IPR000644">
    <property type="entry name" value="CBS_dom"/>
</dbReference>
<dbReference type="InterPro" id="IPR027417">
    <property type="entry name" value="P-loop_NTPase"/>
</dbReference>
<dbReference type="InterPro" id="IPR051921">
    <property type="entry name" value="ABC_osmolyte_uptake_ATP-bind"/>
</dbReference>
<accession>A0A831PH37</accession>
<evidence type="ECO:0000259" key="8">
    <source>
        <dbReference type="PROSITE" id="PS51371"/>
    </source>
</evidence>
<evidence type="ECO:0000256" key="4">
    <source>
        <dbReference type="ARBA" id="ARBA00022840"/>
    </source>
</evidence>
<reference evidence="9" key="1">
    <citation type="journal article" date="2020" name="mSystems">
        <title>Genome- and Community-Level Interaction Insights into Carbon Utilization and Element Cycling Functions of Hydrothermarchaeota in Hydrothermal Sediment.</title>
        <authorList>
            <person name="Zhou Z."/>
            <person name="Liu Y."/>
            <person name="Xu W."/>
            <person name="Pan J."/>
            <person name="Luo Z.H."/>
            <person name="Li M."/>
        </authorList>
    </citation>
    <scope>NUCLEOTIDE SEQUENCE [LARGE SCALE GENOMIC DNA]</scope>
    <source>
        <strain evidence="9">SpSt-1220</strain>
    </source>
</reference>
<sequence length="401" mass="44680">MNAEEVKSKQPKIKVEKVTKIFGRDPKRGIRMLEQGIGKEEIMKKTRLAVGVNNASFEVAEGEMLVVMGLSGSGKSTLLRCLNRLIEPTDGHVYIDGVDVTALSDADLRRLRQKKFGMVFQRFALLPHRTVQQNTEFGLEIQGMDATQRAEKARSSLKLVGLEGWEDSYPEQLSGGMQQRVGLARALAVDPDILFMDEAFSALDPLIRREMQDELLALQSRVHKTILFITHDLDEALKLGDRIIIMKDGSIVQVGTPEEILTNPATEYVEKFVEDVNLAKVLTARAVMHKASTVTFPKDGPKTALHKMKEVGISSILVVDRDRRLMGRVSADDASRLSKQNEPSLERIILRDVTTVRPETLINEIFAEQEFPVAVTDEEDHLQGLIVRGSLLAAMAEGRLS</sequence>
<dbReference type="InterPro" id="IPR005892">
    <property type="entry name" value="Gly-betaine_transp_ATP-bd"/>
</dbReference>
<evidence type="ECO:0000259" key="7">
    <source>
        <dbReference type="PROSITE" id="PS50893"/>
    </source>
</evidence>
<dbReference type="PROSITE" id="PS00211">
    <property type="entry name" value="ABC_TRANSPORTER_1"/>
    <property type="match status" value="1"/>
</dbReference>
<dbReference type="InterPro" id="IPR003593">
    <property type="entry name" value="AAA+_ATPase"/>
</dbReference>
<comment type="similarity">
    <text evidence="1">Belongs to the ABC transporter superfamily.</text>
</comment>
<proteinExistence type="inferred from homology"/>
<keyword evidence="6" id="KW-0129">CBS domain</keyword>
<dbReference type="Gene3D" id="3.40.50.300">
    <property type="entry name" value="P-loop containing nucleotide triphosphate hydrolases"/>
    <property type="match status" value="1"/>
</dbReference>
<evidence type="ECO:0000256" key="1">
    <source>
        <dbReference type="ARBA" id="ARBA00005417"/>
    </source>
</evidence>
<dbReference type="EMBL" id="DSDO01000147">
    <property type="protein sequence ID" value="HDR46488.1"/>
    <property type="molecule type" value="Genomic_DNA"/>
</dbReference>
<evidence type="ECO:0000313" key="9">
    <source>
        <dbReference type="EMBL" id="HDR46488.1"/>
    </source>
</evidence>
<dbReference type="GO" id="GO:0006970">
    <property type="term" value="P:response to osmotic stress"/>
    <property type="evidence" value="ECO:0007669"/>
    <property type="project" value="UniProtKB-ARBA"/>
</dbReference>
<evidence type="ECO:0000256" key="6">
    <source>
        <dbReference type="PROSITE-ProRule" id="PRU00703"/>
    </source>
</evidence>
<feature type="domain" description="CBS" evidence="8">
    <location>
        <begin position="288"/>
        <end position="344"/>
    </location>
</feature>
<evidence type="ECO:0000256" key="5">
    <source>
        <dbReference type="ARBA" id="ARBA00022970"/>
    </source>
</evidence>
<comment type="caution">
    <text evidence="9">The sequence shown here is derived from an EMBL/GenBank/DDBJ whole genome shotgun (WGS) entry which is preliminary data.</text>
</comment>
<dbReference type="NCBIfam" id="TIGR01186">
    <property type="entry name" value="proV"/>
    <property type="match status" value="1"/>
</dbReference>
<keyword evidence="3" id="KW-0547">Nucleotide-binding</keyword>
<keyword evidence="4 9" id="KW-0067">ATP-binding</keyword>
<dbReference type="Gene3D" id="3.10.580.10">
    <property type="entry name" value="CBS-domain"/>
    <property type="match status" value="1"/>
</dbReference>
<dbReference type="GO" id="GO:0005524">
    <property type="term" value="F:ATP binding"/>
    <property type="evidence" value="ECO:0007669"/>
    <property type="project" value="UniProtKB-KW"/>
</dbReference>
<feature type="domain" description="ABC transporter" evidence="7">
    <location>
        <begin position="37"/>
        <end position="273"/>
    </location>
</feature>
<dbReference type="FunFam" id="3.40.50.300:FF:000201">
    <property type="entry name" value="Glycine betaine/L-proline ABC transporter ATP-binding protein"/>
    <property type="match status" value="1"/>
</dbReference>
<keyword evidence="5" id="KW-0029">Amino-acid transport</keyword>
<dbReference type="SUPFAM" id="SSF52540">
    <property type="entry name" value="P-loop containing nucleoside triphosphate hydrolases"/>
    <property type="match status" value="1"/>
</dbReference>
<gene>
    <name evidence="9" type="ORF">ENN94_02180</name>
</gene>
<dbReference type="PROSITE" id="PS50893">
    <property type="entry name" value="ABC_TRANSPORTER_2"/>
    <property type="match status" value="1"/>
</dbReference>